<organism evidence="1 2">
    <name type="scientific">[Empedobacter] haloabium</name>
    <dbReference type="NCBI Taxonomy" id="592317"/>
    <lineage>
        <taxon>Bacteria</taxon>
        <taxon>Pseudomonadati</taxon>
        <taxon>Pseudomonadota</taxon>
        <taxon>Betaproteobacteria</taxon>
        <taxon>Burkholderiales</taxon>
        <taxon>Oxalobacteraceae</taxon>
        <taxon>Telluria group</taxon>
        <taxon>Telluria group incertae sedis</taxon>
    </lineage>
</organism>
<reference evidence="1 2" key="1">
    <citation type="journal article" date="2019" name="Int. J. Syst. Evol. Microbiol.">
        <title>The Draft Whole-Genome Sequence of the Antibiotic Producer Empedobacter haloabium ATCC 31962 Provides Indications for Its Taxonomic Reclassification.</title>
        <authorList>
            <person name="Miess H."/>
            <person name="Arlt P."/>
            <person name="Apel A.K."/>
            <person name="Weber T."/>
            <person name="Nieselt K."/>
            <person name="Hanssen F."/>
            <person name="Czemmel S."/>
            <person name="Nahnsen S."/>
            <person name="Gross H."/>
        </authorList>
    </citation>
    <scope>NUCLEOTIDE SEQUENCE [LARGE SCALE GENOMIC DNA]</scope>
    <source>
        <strain evidence="1 2">ATCC 31962</strain>
    </source>
</reference>
<name>A0ABZ1UTA1_9BURK</name>
<evidence type="ECO:0000313" key="2">
    <source>
        <dbReference type="Proteomes" id="UP000321323"/>
    </source>
</evidence>
<accession>A0ABZ1UTA1</accession>
<protein>
    <submittedName>
        <fullName evidence="1">Uncharacterized protein</fullName>
    </submittedName>
</protein>
<dbReference type="Proteomes" id="UP000321323">
    <property type="component" value="Chromosome"/>
</dbReference>
<keyword evidence="2" id="KW-1185">Reference proteome</keyword>
<evidence type="ECO:0000313" key="1">
    <source>
        <dbReference type="EMBL" id="WUR15984.1"/>
    </source>
</evidence>
<dbReference type="EMBL" id="CP136508">
    <property type="protein sequence ID" value="WUR15984.1"/>
    <property type="molecule type" value="Genomic_DNA"/>
</dbReference>
<proteinExistence type="predicted"/>
<sequence>MASGIRTPHARLRLRRSTLVGVVPWECDGGGEGNDAEAASPC</sequence>
<gene>
    <name evidence="1" type="ORF">E7V67_013035</name>
</gene>